<feature type="transmembrane region" description="Helical" evidence="7">
    <location>
        <begin position="270"/>
        <end position="292"/>
    </location>
</feature>
<dbReference type="PROSITE" id="PS00636">
    <property type="entry name" value="DNAJ_1"/>
    <property type="match status" value="1"/>
</dbReference>
<dbReference type="PANTHER" id="PTHR44027:SF7">
    <property type="entry name" value="DNAJ HOMOLOG SUBFAMILY C MEMBER 5 HOMOLOG"/>
    <property type="match status" value="1"/>
</dbReference>
<proteinExistence type="predicted"/>
<dbReference type="Pfam" id="PF00226">
    <property type="entry name" value="DnaJ"/>
    <property type="match status" value="1"/>
</dbReference>
<dbReference type="GeneID" id="13453858"/>
<dbReference type="InterPro" id="IPR018253">
    <property type="entry name" value="DnaJ_domain_CS"/>
</dbReference>
<dbReference type="KEGG" id="lmi:LMXM_32_0900"/>
<feature type="transmembrane region" description="Helical" evidence="7">
    <location>
        <begin position="244"/>
        <end position="264"/>
    </location>
</feature>
<reference evidence="9 10" key="1">
    <citation type="journal article" date="2011" name="Genome Res.">
        <title>Chromosome and gene copy number variation allow major structural change between species and strains of Leishmania.</title>
        <authorList>
            <person name="Rogers M.B."/>
            <person name="Hilley J.D."/>
            <person name="Dickens N.J."/>
            <person name="Wilkes J."/>
            <person name="Bates P.A."/>
            <person name="Depledge D.P."/>
            <person name="Harris D."/>
            <person name="Her Y."/>
            <person name="Herzyk P."/>
            <person name="Imamura H."/>
            <person name="Otto T.D."/>
            <person name="Sanders M."/>
            <person name="Seeger K."/>
            <person name="Dujardin J.C."/>
            <person name="Berriman M."/>
            <person name="Smith D.F."/>
            <person name="Hertz-Fowler C."/>
            <person name="Mottram J.C."/>
        </authorList>
    </citation>
    <scope>NUCLEOTIDE SEQUENCE [LARGE SCALE GENOMIC DNA]</scope>
    <source>
        <strain evidence="9 10">MHOM/GT/2001/U1103</strain>
    </source>
</reference>
<feature type="transmembrane region" description="Helical" evidence="7">
    <location>
        <begin position="463"/>
        <end position="492"/>
    </location>
</feature>
<keyword evidence="7" id="KW-1133">Transmembrane helix</keyword>
<dbReference type="SMART" id="SM00271">
    <property type="entry name" value="DnaJ"/>
    <property type="match status" value="1"/>
</dbReference>
<dbReference type="InterPro" id="IPR001623">
    <property type="entry name" value="DnaJ_domain"/>
</dbReference>
<evidence type="ECO:0000313" key="9">
    <source>
        <dbReference type="EMBL" id="CBZ29889.1"/>
    </source>
</evidence>
<dbReference type="AlphaFoldDB" id="E9B3S2"/>
<evidence type="ECO:0000256" key="4">
    <source>
        <dbReference type="ARBA" id="ARBA00023186"/>
    </source>
</evidence>
<dbReference type="EMBL" id="FR799585">
    <property type="protein sequence ID" value="CBZ29889.1"/>
    <property type="molecule type" value="Genomic_DNA"/>
</dbReference>
<dbReference type="InterPro" id="IPR036869">
    <property type="entry name" value="J_dom_sf"/>
</dbReference>
<comment type="subcellular location">
    <subcellularLocation>
        <location evidence="1">Membrane</location>
        <topology evidence="1">Lipid-anchor</topology>
    </subcellularLocation>
</comment>
<protein>
    <submittedName>
        <fullName evidence="9">Dnaj chaperone-like protein</fullName>
    </submittedName>
</protein>
<dbReference type="VEuPathDB" id="TriTrypDB:LmxM.32.0900"/>
<feature type="transmembrane region" description="Helical" evidence="7">
    <location>
        <begin position="200"/>
        <end position="223"/>
    </location>
</feature>
<feature type="compositionally biased region" description="Polar residues" evidence="6">
    <location>
        <begin position="532"/>
        <end position="541"/>
    </location>
</feature>
<keyword evidence="2 7" id="KW-0472">Membrane</keyword>
<dbReference type="SUPFAM" id="SSF46565">
    <property type="entry name" value="Chaperone J-domain"/>
    <property type="match status" value="1"/>
</dbReference>
<dbReference type="RefSeq" id="XP_003878339.1">
    <property type="nucleotide sequence ID" value="XM_003878290.1"/>
</dbReference>
<evidence type="ECO:0000313" key="10">
    <source>
        <dbReference type="Proteomes" id="UP000007259"/>
    </source>
</evidence>
<dbReference type="InterPro" id="IPR051434">
    <property type="entry name" value="DnaJ_C_subfamily_member5"/>
</dbReference>
<feature type="region of interest" description="Disordered" evidence="6">
    <location>
        <begin position="517"/>
        <end position="582"/>
    </location>
</feature>
<evidence type="ECO:0000256" key="7">
    <source>
        <dbReference type="SAM" id="Phobius"/>
    </source>
</evidence>
<feature type="compositionally biased region" description="Basic and acidic residues" evidence="6">
    <location>
        <begin position="561"/>
        <end position="582"/>
    </location>
</feature>
<feature type="transmembrane region" description="Helical" evidence="7">
    <location>
        <begin position="91"/>
        <end position="116"/>
    </location>
</feature>
<feature type="domain" description="J" evidence="8">
    <location>
        <begin position="3"/>
        <end position="66"/>
    </location>
</feature>
<dbReference type="PROSITE" id="PS50076">
    <property type="entry name" value="DNAJ_2"/>
    <property type="match status" value="1"/>
</dbReference>
<feature type="transmembrane region" description="Helical" evidence="7">
    <location>
        <begin position="415"/>
        <end position="443"/>
    </location>
</feature>
<dbReference type="PANTHER" id="PTHR44027">
    <property type="entry name" value="DNAJ HOMOLOG SUBFAMILY C MEMBER 5 HOMOLOG"/>
    <property type="match status" value="1"/>
</dbReference>
<dbReference type="PhylomeDB" id="E9B3S2"/>
<dbReference type="CDD" id="cd06257">
    <property type="entry name" value="DnaJ"/>
    <property type="match status" value="1"/>
</dbReference>
<evidence type="ECO:0000256" key="1">
    <source>
        <dbReference type="ARBA" id="ARBA00004635"/>
    </source>
</evidence>
<keyword evidence="4" id="KW-0143">Chaperone</keyword>
<evidence type="ECO:0000256" key="2">
    <source>
        <dbReference type="ARBA" id="ARBA00023136"/>
    </source>
</evidence>
<feature type="region of interest" description="Disordered" evidence="6">
    <location>
        <begin position="322"/>
        <end position="407"/>
    </location>
</feature>
<keyword evidence="10" id="KW-1185">Reference proteome</keyword>
<evidence type="ECO:0000256" key="3">
    <source>
        <dbReference type="ARBA" id="ARBA00023139"/>
    </source>
</evidence>
<dbReference type="OrthoDB" id="10250354at2759"/>
<keyword evidence="5" id="KW-0449">Lipoprotein</keyword>
<evidence type="ECO:0000256" key="6">
    <source>
        <dbReference type="SAM" id="MobiDB-lite"/>
    </source>
</evidence>
<dbReference type="Gene3D" id="1.10.287.110">
    <property type="entry name" value="DnaJ domain"/>
    <property type="match status" value="1"/>
</dbReference>
<gene>
    <name evidence="9" type="ORF">LMXM_32_0900</name>
</gene>
<feature type="transmembrane region" description="Helical" evidence="7">
    <location>
        <begin position="160"/>
        <end position="180"/>
    </location>
</feature>
<feature type="transmembrane region" description="Helical" evidence="7">
    <location>
        <begin position="128"/>
        <end position="153"/>
    </location>
</feature>
<dbReference type="Proteomes" id="UP000007259">
    <property type="component" value="Chromosome 32"/>
</dbReference>
<dbReference type="OMA" id="PIAKDRN"/>
<dbReference type="GO" id="GO:0016020">
    <property type="term" value="C:membrane"/>
    <property type="evidence" value="ECO:0007669"/>
    <property type="project" value="UniProtKB-SubCell"/>
</dbReference>
<dbReference type="PRINTS" id="PR00625">
    <property type="entry name" value="JDOMAIN"/>
</dbReference>
<organism evidence="9 10">
    <name type="scientific">Leishmania mexicana (strain MHOM/GT/2001/U1103)</name>
    <dbReference type="NCBI Taxonomy" id="929439"/>
    <lineage>
        <taxon>Eukaryota</taxon>
        <taxon>Discoba</taxon>
        <taxon>Euglenozoa</taxon>
        <taxon>Kinetoplastea</taxon>
        <taxon>Metakinetoplastina</taxon>
        <taxon>Trypanosomatida</taxon>
        <taxon>Trypanosomatidae</taxon>
        <taxon>Leishmaniinae</taxon>
        <taxon>Leishmania</taxon>
    </lineage>
</organism>
<dbReference type="GO" id="GO:0005737">
    <property type="term" value="C:cytoplasm"/>
    <property type="evidence" value="ECO:0007669"/>
    <property type="project" value="UniProtKB-ARBA"/>
</dbReference>
<accession>E9B3S2</accession>
<keyword evidence="7" id="KW-0812">Transmembrane</keyword>
<keyword evidence="3" id="KW-0564">Palmitate</keyword>
<sequence>MVDLYTVLEVDKCATPDQIKRNYRRLALRYHPDKAGPEGAARFKEVNTAYEVLSNRQKKEIYDRYGEAGLEALENPVAGAALATFGSTAPVVIIIATSFTCAVMLLLFLAFLVSFVDGHLRTWSYVKVFSPLFVLGFLIGVPALILLVVLAIMSPLSLSALGTLLSLLCAVVLTVVIPIAKDRNEAATRARRTDYVQWRLWLIPGYLFSVFSFIVIVMTTLPTERRILELKSIGLVHLANYTRVGFIFALLQGCCIVVFFALVACRADEVITINYFVVIGLPIFLLLTLFLVNRFMLNLLSSYISEVPPEVAAAAAARELNENGGEAPPPHHNEGYTEGPHSSWRRSPNPMCGGGTEEHNRTHRQPGAEAGEQLHSNDAQAHGSRDGEGGKDGGRAQEQGAPHGKNPYAGQHASVCGILISTIVLSILVGLLMASTAMIAVRLNYYANNGTYDGVLSLSKACIPLFIIIGIVVFTELIACLTFCCCSVVMVVEGAAPESGHGTEQEDKAGHEAEMQNNVRTDPARPAGQAVSGVTRQNEATSRCPPGAVSATPPHSVAASTDEHGKTPRERQPDSTRLSDVD</sequence>
<evidence type="ECO:0000259" key="8">
    <source>
        <dbReference type="PROSITE" id="PS50076"/>
    </source>
</evidence>
<name>E9B3S2_LEIMU</name>
<evidence type="ECO:0000256" key="5">
    <source>
        <dbReference type="ARBA" id="ARBA00023288"/>
    </source>
</evidence>
<feature type="compositionally biased region" description="Basic and acidic residues" evidence="6">
    <location>
        <begin position="383"/>
        <end position="395"/>
    </location>
</feature>